<dbReference type="GO" id="GO:0008757">
    <property type="term" value="F:S-adenosylmethionine-dependent methyltransferase activity"/>
    <property type="evidence" value="ECO:0007669"/>
    <property type="project" value="InterPro"/>
</dbReference>
<dbReference type="InterPro" id="IPR013216">
    <property type="entry name" value="Methyltransf_11"/>
</dbReference>
<comment type="caution">
    <text evidence="2">The sequence shown here is derived from an EMBL/GenBank/DDBJ whole genome shotgun (WGS) entry which is preliminary data.</text>
</comment>
<evidence type="ECO:0000259" key="1">
    <source>
        <dbReference type="Pfam" id="PF08241"/>
    </source>
</evidence>
<accession>A0A0F8Y4K6</accession>
<reference evidence="2" key="1">
    <citation type="journal article" date="2015" name="Nature">
        <title>Complex archaea that bridge the gap between prokaryotes and eukaryotes.</title>
        <authorList>
            <person name="Spang A."/>
            <person name="Saw J.H."/>
            <person name="Jorgensen S.L."/>
            <person name="Zaremba-Niedzwiedzka K."/>
            <person name="Martijn J."/>
            <person name="Lind A.E."/>
            <person name="van Eijk R."/>
            <person name="Schleper C."/>
            <person name="Guy L."/>
            <person name="Ettema T.J."/>
        </authorList>
    </citation>
    <scope>NUCLEOTIDE SEQUENCE</scope>
</reference>
<dbReference type="Pfam" id="PF08241">
    <property type="entry name" value="Methyltransf_11"/>
    <property type="match status" value="1"/>
</dbReference>
<sequence length="164" mass="18148">VKACVVGTAAWETLWKVKELNNRHEEYDKAAEYAHLIGKPLMVVGQTMGRHPCGDVCVDIAGCPTCSNSVTADVQDLFVFEDKNFGAAFASHVLEHIDSPDLAWMELNRVADKVFIAYPFSHRLTSTLHGHKWFVNKTAGGYLFTAINGGEKLFLSNDGTVLYQ</sequence>
<dbReference type="Gene3D" id="3.40.50.150">
    <property type="entry name" value="Vaccinia Virus protein VP39"/>
    <property type="match status" value="1"/>
</dbReference>
<feature type="non-terminal residue" evidence="2">
    <location>
        <position position="1"/>
    </location>
</feature>
<evidence type="ECO:0000313" key="2">
    <source>
        <dbReference type="EMBL" id="KKK68560.1"/>
    </source>
</evidence>
<protein>
    <recommendedName>
        <fullName evidence="1">Methyltransferase type 11 domain-containing protein</fullName>
    </recommendedName>
</protein>
<feature type="domain" description="Methyltransferase type 11" evidence="1">
    <location>
        <begin position="69"/>
        <end position="111"/>
    </location>
</feature>
<dbReference type="InterPro" id="IPR029063">
    <property type="entry name" value="SAM-dependent_MTases_sf"/>
</dbReference>
<gene>
    <name evidence="2" type="ORF">LCGC14_2942840</name>
</gene>
<dbReference type="SUPFAM" id="SSF53335">
    <property type="entry name" value="S-adenosyl-L-methionine-dependent methyltransferases"/>
    <property type="match status" value="1"/>
</dbReference>
<dbReference type="AlphaFoldDB" id="A0A0F8Y4K6"/>
<proteinExistence type="predicted"/>
<name>A0A0F8Y4K6_9ZZZZ</name>
<dbReference type="EMBL" id="LAZR01059076">
    <property type="protein sequence ID" value="KKK68560.1"/>
    <property type="molecule type" value="Genomic_DNA"/>
</dbReference>
<organism evidence="2">
    <name type="scientific">marine sediment metagenome</name>
    <dbReference type="NCBI Taxonomy" id="412755"/>
    <lineage>
        <taxon>unclassified sequences</taxon>
        <taxon>metagenomes</taxon>
        <taxon>ecological metagenomes</taxon>
    </lineage>
</organism>